<name>A0A6D2ILA5_9BRAS</name>
<evidence type="ECO:0000256" key="1">
    <source>
        <dbReference type="SAM" id="MobiDB-lite"/>
    </source>
</evidence>
<reference evidence="2" key="1">
    <citation type="submission" date="2020-01" db="EMBL/GenBank/DDBJ databases">
        <authorList>
            <person name="Mishra B."/>
        </authorList>
    </citation>
    <scope>NUCLEOTIDE SEQUENCE [LARGE SCALE GENOMIC DNA]</scope>
</reference>
<organism evidence="2 3">
    <name type="scientific">Microthlaspi erraticum</name>
    <dbReference type="NCBI Taxonomy" id="1685480"/>
    <lineage>
        <taxon>Eukaryota</taxon>
        <taxon>Viridiplantae</taxon>
        <taxon>Streptophyta</taxon>
        <taxon>Embryophyta</taxon>
        <taxon>Tracheophyta</taxon>
        <taxon>Spermatophyta</taxon>
        <taxon>Magnoliopsida</taxon>
        <taxon>eudicotyledons</taxon>
        <taxon>Gunneridae</taxon>
        <taxon>Pentapetalae</taxon>
        <taxon>rosids</taxon>
        <taxon>malvids</taxon>
        <taxon>Brassicales</taxon>
        <taxon>Brassicaceae</taxon>
        <taxon>Coluteocarpeae</taxon>
        <taxon>Microthlaspi</taxon>
    </lineage>
</organism>
<accession>A0A6D2ILA5</accession>
<feature type="compositionally biased region" description="Polar residues" evidence="1">
    <location>
        <begin position="115"/>
        <end position="133"/>
    </location>
</feature>
<dbReference type="AlphaFoldDB" id="A0A6D2ILA5"/>
<keyword evidence="3" id="KW-1185">Reference proteome</keyword>
<dbReference type="Proteomes" id="UP000467841">
    <property type="component" value="Unassembled WGS sequence"/>
</dbReference>
<comment type="caution">
    <text evidence="2">The sequence shown here is derived from an EMBL/GenBank/DDBJ whole genome shotgun (WGS) entry which is preliminary data.</text>
</comment>
<feature type="region of interest" description="Disordered" evidence="1">
    <location>
        <begin position="115"/>
        <end position="135"/>
    </location>
</feature>
<gene>
    <name evidence="2" type="ORF">MERR_LOCUS13158</name>
</gene>
<sequence length="336" mass="37520">MKRDRRCSTRLHSLRNIRRVENNPWVLGINKPPYTRRKLRARLRQLEDSYDVHSQEPEELLTDVATTSISMPDQSPPSRPPYTRQKLRARLRQLEESYGVDSQEPEELLSDVATTSISMPDQSPPSRLASQSAGIKKELGSKASLRVCSARMEENPSDDNLKGSDQYQEATPDSVKFATQEELSSHVTTTSMLDQVTVIRRQKLTQPQSASSLLCSFSLFLLNFRNPFGGWATSHGNHQGKAGKLANFLFLLPERIFLGESLLASVLAWDFDGVAGSCWVPIGDQVVVLMAGIFLAYMAGVIPVQNELQNLLVGKLLDASKRESTPESRLLKGSRH</sequence>
<proteinExistence type="predicted"/>
<protein>
    <submittedName>
        <fullName evidence="2">Uncharacterized protein</fullName>
    </submittedName>
</protein>
<dbReference type="EMBL" id="CACVBM020001046">
    <property type="protein sequence ID" value="CAA7025923.1"/>
    <property type="molecule type" value="Genomic_DNA"/>
</dbReference>
<evidence type="ECO:0000313" key="3">
    <source>
        <dbReference type="Proteomes" id="UP000467841"/>
    </source>
</evidence>
<evidence type="ECO:0000313" key="2">
    <source>
        <dbReference type="EMBL" id="CAA7025923.1"/>
    </source>
</evidence>